<feature type="transmembrane region" description="Helical" evidence="10">
    <location>
        <begin position="78"/>
        <end position="98"/>
    </location>
</feature>
<gene>
    <name evidence="13" type="primary">LOC108669853</name>
</gene>
<feature type="transmembrane region" description="Helical" evidence="10">
    <location>
        <begin position="165"/>
        <end position="181"/>
    </location>
</feature>
<dbReference type="KEGG" id="hazt:108669853"/>
<sequence length="596" mass="63889">MSEDHDASWGWGADESPQDDDEVVVQENPAAQLQPPGGDDDDDDGDDRSPLLPDQQGSRTHASMGDSIIGKPSHMAQYITALAATMGALSMGAILGYSSPAGSQLKGPDLPPNVTLNVSNIDCPLIHDEPLTDNQISWFGSTVNIGALIGAPLGGVCINLIGRRTTMVATIAPFLLGWFLIEFANNFAMLVAGRIFCGICCGLVSLSVPTYIGEIASPDIRGLLGTGFQLMVVIGILYVYSLGAGLCWQWIALLCLIPAVVFCVAMFFSKESPVFLLSKNKSQEAKEALQFFRGEHYNIEPELQQLTQSIEEAQRNKASFRDLKTPYILKPLLISLALMFFQQTSGINAILFNLNEIFKSAHVELGEDASSIIIAAVQVVATCLGAVLMDRAGRKLLLILSAGAMCISLVGMGAYFFVSEQDLENHTTNADSLGWLPLLSMIIFITFFSIGFGPIPWLMMGELFSAEVRELASTLATLTNWLLSFIVTLVFQPLIDAINNSGVYWLFAIFCACSFVFSLLVVKETKGKTIEEITFMFGGPPPNAGGNVAPSIPVVVVVNAAPNVSPPSGEDERKRSTASSSSSSASEGADNKGFVA</sequence>
<dbReference type="InterPro" id="IPR003663">
    <property type="entry name" value="Sugar/inositol_transpt"/>
</dbReference>
<dbReference type="CDD" id="cd17358">
    <property type="entry name" value="MFS_GLUT6_8_Class3_like"/>
    <property type="match status" value="1"/>
</dbReference>
<dbReference type="FunFam" id="1.20.1250.20:FF:000055">
    <property type="entry name" value="Facilitated trehalose transporter Tret1-2 homolog"/>
    <property type="match status" value="1"/>
</dbReference>
<reference evidence="13" key="1">
    <citation type="submission" date="2025-08" db="UniProtKB">
        <authorList>
            <consortium name="RefSeq"/>
        </authorList>
    </citation>
    <scope>IDENTIFICATION</scope>
    <source>
        <tissue evidence="13">Whole organism</tissue>
    </source>
</reference>
<dbReference type="PANTHER" id="PTHR48021">
    <property type="match status" value="1"/>
</dbReference>
<comment type="subcellular location">
    <subcellularLocation>
        <location evidence="1">Cell membrane</location>
        <topology evidence="1">Multi-pass membrane protein</topology>
    </subcellularLocation>
</comment>
<feature type="region of interest" description="Disordered" evidence="9">
    <location>
        <begin position="564"/>
        <end position="596"/>
    </location>
</feature>
<evidence type="ECO:0000259" key="11">
    <source>
        <dbReference type="PROSITE" id="PS50850"/>
    </source>
</evidence>
<dbReference type="Proteomes" id="UP000694843">
    <property type="component" value="Unplaced"/>
</dbReference>
<keyword evidence="2" id="KW-1003">Cell membrane</keyword>
<keyword evidence="12" id="KW-1185">Reference proteome</keyword>
<proteinExistence type="inferred from homology"/>
<evidence type="ECO:0000256" key="2">
    <source>
        <dbReference type="ARBA" id="ARBA00022475"/>
    </source>
</evidence>
<feature type="transmembrane region" description="Helical" evidence="10">
    <location>
        <begin position="438"/>
        <end position="459"/>
    </location>
</feature>
<evidence type="ECO:0000256" key="3">
    <source>
        <dbReference type="ARBA" id="ARBA00022692"/>
    </source>
</evidence>
<dbReference type="PANTHER" id="PTHR48021:SF1">
    <property type="entry name" value="GH07001P-RELATED"/>
    <property type="match status" value="1"/>
</dbReference>
<dbReference type="RefSeq" id="XP_018012768.1">
    <property type="nucleotide sequence ID" value="XM_018157279.2"/>
</dbReference>
<evidence type="ECO:0000256" key="4">
    <source>
        <dbReference type="ARBA" id="ARBA00022989"/>
    </source>
</evidence>
<dbReference type="InterPro" id="IPR020846">
    <property type="entry name" value="MFS_dom"/>
</dbReference>
<evidence type="ECO:0000256" key="6">
    <source>
        <dbReference type="ARBA" id="ARBA00023180"/>
    </source>
</evidence>
<dbReference type="Gene3D" id="1.20.1250.20">
    <property type="entry name" value="MFS general substrate transporter like domains"/>
    <property type="match status" value="1"/>
</dbReference>
<dbReference type="InterPro" id="IPR036259">
    <property type="entry name" value="MFS_trans_sf"/>
</dbReference>
<dbReference type="GO" id="GO:0051119">
    <property type="term" value="F:sugar transmembrane transporter activity"/>
    <property type="evidence" value="ECO:0007669"/>
    <property type="project" value="InterPro"/>
</dbReference>
<keyword evidence="4 10" id="KW-1133">Transmembrane helix</keyword>
<organism evidence="12 13">
    <name type="scientific">Hyalella azteca</name>
    <name type="common">Amphipod</name>
    <dbReference type="NCBI Taxonomy" id="294128"/>
    <lineage>
        <taxon>Eukaryota</taxon>
        <taxon>Metazoa</taxon>
        <taxon>Ecdysozoa</taxon>
        <taxon>Arthropoda</taxon>
        <taxon>Crustacea</taxon>
        <taxon>Multicrustacea</taxon>
        <taxon>Malacostraca</taxon>
        <taxon>Eumalacostraca</taxon>
        <taxon>Peracarida</taxon>
        <taxon>Amphipoda</taxon>
        <taxon>Senticaudata</taxon>
        <taxon>Talitrida</taxon>
        <taxon>Talitroidea</taxon>
        <taxon>Hyalellidae</taxon>
        <taxon>Hyalella</taxon>
    </lineage>
</organism>
<dbReference type="OrthoDB" id="6612291at2759"/>
<feature type="transmembrane region" description="Helical" evidence="10">
    <location>
        <begin position="187"/>
        <end position="208"/>
    </location>
</feature>
<dbReference type="PROSITE" id="PS00216">
    <property type="entry name" value="SUGAR_TRANSPORT_1"/>
    <property type="match status" value="1"/>
</dbReference>
<keyword evidence="3 10" id="KW-0812">Transmembrane</keyword>
<keyword evidence="5 10" id="KW-0472">Membrane</keyword>
<feature type="transmembrane region" description="Helical" evidence="10">
    <location>
        <begin position="471"/>
        <end position="491"/>
    </location>
</feature>
<evidence type="ECO:0000256" key="7">
    <source>
        <dbReference type="ARBA" id="ARBA00024348"/>
    </source>
</evidence>
<dbReference type="InterPro" id="IPR005828">
    <property type="entry name" value="MFS_sugar_transport-like"/>
</dbReference>
<accession>A0A8B7NGL4</accession>
<comment type="similarity">
    <text evidence="7">Belongs to the major facilitator superfamily. Sugar transporter (TC 2.A.1.1) family. Trehalose transporter subfamily.</text>
</comment>
<dbReference type="GeneID" id="108669853"/>
<feature type="transmembrane region" description="Helical" evidence="10">
    <location>
        <begin position="371"/>
        <end position="389"/>
    </location>
</feature>
<feature type="transmembrane region" description="Helical" evidence="10">
    <location>
        <begin position="327"/>
        <end position="351"/>
    </location>
</feature>
<evidence type="ECO:0000256" key="8">
    <source>
        <dbReference type="RuleBase" id="RU003346"/>
    </source>
</evidence>
<feature type="region of interest" description="Disordered" evidence="9">
    <location>
        <begin position="1"/>
        <end position="67"/>
    </location>
</feature>
<dbReference type="PROSITE" id="PS50850">
    <property type="entry name" value="MFS"/>
    <property type="match status" value="1"/>
</dbReference>
<evidence type="ECO:0000256" key="5">
    <source>
        <dbReference type="ARBA" id="ARBA00023136"/>
    </source>
</evidence>
<evidence type="ECO:0000256" key="10">
    <source>
        <dbReference type="SAM" id="Phobius"/>
    </source>
</evidence>
<evidence type="ECO:0000256" key="1">
    <source>
        <dbReference type="ARBA" id="ARBA00004651"/>
    </source>
</evidence>
<feature type="transmembrane region" description="Helical" evidence="10">
    <location>
        <begin position="503"/>
        <end position="522"/>
    </location>
</feature>
<keyword evidence="6" id="KW-0325">Glycoprotein</keyword>
<dbReference type="PROSITE" id="PS00217">
    <property type="entry name" value="SUGAR_TRANSPORT_2"/>
    <property type="match status" value="1"/>
</dbReference>
<dbReference type="OMA" id="WDMERAY"/>
<name>A0A8B7NGL4_HYAAZ</name>
<feature type="domain" description="Major facilitator superfamily (MFS) profile" evidence="11">
    <location>
        <begin position="76"/>
        <end position="526"/>
    </location>
</feature>
<keyword evidence="8" id="KW-0813">Transport</keyword>
<evidence type="ECO:0000313" key="13">
    <source>
        <dbReference type="RefSeq" id="XP_018012768.1"/>
    </source>
</evidence>
<feature type="transmembrane region" description="Helical" evidence="10">
    <location>
        <begin position="396"/>
        <end position="418"/>
    </location>
</feature>
<dbReference type="Pfam" id="PF00083">
    <property type="entry name" value="Sugar_tr"/>
    <property type="match status" value="1"/>
</dbReference>
<protein>
    <submittedName>
        <fullName evidence="13">Facilitated trehalose transporter Tret1 isoform X1</fullName>
    </submittedName>
</protein>
<dbReference type="PRINTS" id="PR00171">
    <property type="entry name" value="SUGRTRNSPORT"/>
</dbReference>
<feature type="transmembrane region" description="Helical" evidence="10">
    <location>
        <begin position="248"/>
        <end position="269"/>
    </location>
</feature>
<dbReference type="NCBIfam" id="TIGR00879">
    <property type="entry name" value="SP"/>
    <property type="match status" value="1"/>
</dbReference>
<dbReference type="SUPFAM" id="SSF103473">
    <property type="entry name" value="MFS general substrate transporter"/>
    <property type="match status" value="1"/>
</dbReference>
<feature type="compositionally biased region" description="Low complexity" evidence="9">
    <location>
        <begin position="577"/>
        <end position="586"/>
    </location>
</feature>
<dbReference type="GO" id="GO:0005886">
    <property type="term" value="C:plasma membrane"/>
    <property type="evidence" value="ECO:0007669"/>
    <property type="project" value="UniProtKB-SubCell"/>
</dbReference>
<feature type="transmembrane region" description="Helical" evidence="10">
    <location>
        <begin position="220"/>
        <end position="242"/>
    </location>
</feature>
<dbReference type="InterPro" id="IPR050549">
    <property type="entry name" value="MFS_Trehalose_Transporter"/>
</dbReference>
<evidence type="ECO:0000313" key="12">
    <source>
        <dbReference type="Proteomes" id="UP000694843"/>
    </source>
</evidence>
<dbReference type="InterPro" id="IPR005829">
    <property type="entry name" value="Sugar_transporter_CS"/>
</dbReference>
<dbReference type="AlphaFoldDB" id="A0A8B7NGL4"/>
<dbReference type="InterPro" id="IPR044775">
    <property type="entry name" value="MFS_ERD6/Tret1-like"/>
</dbReference>
<evidence type="ECO:0000256" key="9">
    <source>
        <dbReference type="SAM" id="MobiDB-lite"/>
    </source>
</evidence>
<feature type="transmembrane region" description="Helical" evidence="10">
    <location>
        <begin position="136"/>
        <end position="158"/>
    </location>
</feature>